<accession>A0AAV1IXG8</accession>
<reference evidence="1 2" key="1">
    <citation type="submission" date="2023-11" db="EMBL/GenBank/DDBJ databases">
        <authorList>
            <person name="Okamura Y."/>
        </authorList>
    </citation>
    <scope>NUCLEOTIDE SEQUENCE [LARGE SCALE GENOMIC DNA]</scope>
</reference>
<comment type="caution">
    <text evidence="1">The sequence shown here is derived from an EMBL/GenBank/DDBJ whole genome shotgun (WGS) entry which is preliminary data.</text>
</comment>
<organism evidence="1 2">
    <name type="scientific">Leptosia nina</name>
    <dbReference type="NCBI Taxonomy" id="320188"/>
    <lineage>
        <taxon>Eukaryota</taxon>
        <taxon>Metazoa</taxon>
        <taxon>Ecdysozoa</taxon>
        <taxon>Arthropoda</taxon>
        <taxon>Hexapoda</taxon>
        <taxon>Insecta</taxon>
        <taxon>Pterygota</taxon>
        <taxon>Neoptera</taxon>
        <taxon>Endopterygota</taxon>
        <taxon>Lepidoptera</taxon>
        <taxon>Glossata</taxon>
        <taxon>Ditrysia</taxon>
        <taxon>Papilionoidea</taxon>
        <taxon>Pieridae</taxon>
        <taxon>Pierinae</taxon>
        <taxon>Leptosia</taxon>
    </lineage>
</organism>
<dbReference type="EMBL" id="CAVLEF010000002">
    <property type="protein sequence ID" value="CAK1541018.1"/>
    <property type="molecule type" value="Genomic_DNA"/>
</dbReference>
<gene>
    <name evidence="1" type="ORF">LNINA_LOCUS1033</name>
</gene>
<dbReference type="Proteomes" id="UP001497472">
    <property type="component" value="Unassembled WGS sequence"/>
</dbReference>
<protein>
    <submittedName>
        <fullName evidence="1">Uncharacterized protein</fullName>
    </submittedName>
</protein>
<evidence type="ECO:0000313" key="1">
    <source>
        <dbReference type="EMBL" id="CAK1541018.1"/>
    </source>
</evidence>
<proteinExistence type="predicted"/>
<dbReference type="AlphaFoldDB" id="A0AAV1IXG8"/>
<evidence type="ECO:0000313" key="2">
    <source>
        <dbReference type="Proteomes" id="UP001497472"/>
    </source>
</evidence>
<keyword evidence="2" id="KW-1185">Reference proteome</keyword>
<name>A0AAV1IXG8_9NEOP</name>
<sequence>MPSDEKARDVGSELSAEGVSLGKLLKSVYFDELGKGEVLKEEEEPLFAIWVWDRNIDTIQFKVTALLNRHICDDR</sequence>